<keyword evidence="2" id="KW-1185">Reference proteome</keyword>
<sequence>MCVCVCRSLSAYPRSPLERIPRGYGGLAVHAWEVKKTPVPRLLKCHLPDEARQITEWFESNYVRAWEVKKTPTQRCRGQSTGFLSACAVEHV</sequence>
<dbReference type="EMBL" id="KL363263">
    <property type="protein sequence ID" value="KFD49813.1"/>
    <property type="molecule type" value="Genomic_DNA"/>
</dbReference>
<dbReference type="Proteomes" id="UP000030764">
    <property type="component" value="Unassembled WGS sequence"/>
</dbReference>
<accession>A0A085LXW7</accession>
<reference evidence="1 2" key="1">
    <citation type="journal article" date="2014" name="Nat. Genet.">
        <title>Genome and transcriptome of the porcine whipworm Trichuris suis.</title>
        <authorList>
            <person name="Jex A.R."/>
            <person name="Nejsum P."/>
            <person name="Schwarz E.M."/>
            <person name="Hu L."/>
            <person name="Young N.D."/>
            <person name="Hall R.S."/>
            <person name="Korhonen P.K."/>
            <person name="Liao S."/>
            <person name="Thamsborg S."/>
            <person name="Xia J."/>
            <person name="Xu P."/>
            <person name="Wang S."/>
            <person name="Scheerlinck J.P."/>
            <person name="Hofmann A."/>
            <person name="Sternberg P.W."/>
            <person name="Wang J."/>
            <person name="Gasser R.B."/>
        </authorList>
    </citation>
    <scope>NUCLEOTIDE SEQUENCE [LARGE SCALE GENOMIC DNA]</scope>
    <source>
        <strain evidence="1">DCEP-RM93M</strain>
    </source>
</reference>
<organism evidence="1 2">
    <name type="scientific">Trichuris suis</name>
    <name type="common">pig whipworm</name>
    <dbReference type="NCBI Taxonomy" id="68888"/>
    <lineage>
        <taxon>Eukaryota</taxon>
        <taxon>Metazoa</taxon>
        <taxon>Ecdysozoa</taxon>
        <taxon>Nematoda</taxon>
        <taxon>Enoplea</taxon>
        <taxon>Dorylaimia</taxon>
        <taxon>Trichinellida</taxon>
        <taxon>Trichuridae</taxon>
        <taxon>Trichuris</taxon>
    </lineage>
</organism>
<evidence type="ECO:0000313" key="1">
    <source>
        <dbReference type="EMBL" id="KFD49813.1"/>
    </source>
</evidence>
<name>A0A085LXW7_9BILA</name>
<gene>
    <name evidence="1" type="ORF">M513_09280</name>
</gene>
<dbReference type="AlphaFoldDB" id="A0A085LXW7"/>
<evidence type="ECO:0000313" key="2">
    <source>
        <dbReference type="Proteomes" id="UP000030764"/>
    </source>
</evidence>
<protein>
    <submittedName>
        <fullName evidence="1">Uncharacterized protein</fullName>
    </submittedName>
</protein>
<proteinExistence type="predicted"/>